<dbReference type="GO" id="GO:0007162">
    <property type="term" value="P:negative regulation of cell adhesion"/>
    <property type="evidence" value="ECO:0007669"/>
    <property type="project" value="TreeGrafter"/>
</dbReference>
<organism evidence="19 20">
    <name type="scientific">Calidris pygmaea</name>
    <name type="common">Spoon-billed sandpiper</name>
    <dbReference type="NCBI Taxonomy" id="425635"/>
    <lineage>
        <taxon>Eukaryota</taxon>
        <taxon>Metazoa</taxon>
        <taxon>Chordata</taxon>
        <taxon>Craniata</taxon>
        <taxon>Vertebrata</taxon>
        <taxon>Euteleostomi</taxon>
        <taxon>Archelosauria</taxon>
        <taxon>Archosauria</taxon>
        <taxon>Dinosauria</taxon>
        <taxon>Saurischia</taxon>
        <taxon>Theropoda</taxon>
        <taxon>Coelurosauria</taxon>
        <taxon>Aves</taxon>
        <taxon>Neognathae</taxon>
        <taxon>Neoaves</taxon>
        <taxon>Charadriiformes</taxon>
        <taxon>Scolopacidae</taxon>
        <taxon>Calidris</taxon>
    </lineage>
</organism>
<dbReference type="Ensembl" id="ENSCPGT00000006780.1">
    <property type="protein sequence ID" value="ENSCPGP00000006166.1"/>
    <property type="gene ID" value="ENSCPGG00000003257.1"/>
</dbReference>
<dbReference type="Gene3D" id="1.10.506.10">
    <property type="entry name" value="GTPase Activation - p120gap, domain 1"/>
    <property type="match status" value="1"/>
</dbReference>
<name>A0A8C3JG19_9CHAR</name>
<dbReference type="SUPFAM" id="SSF48350">
    <property type="entry name" value="GTPase activation domain, GAP"/>
    <property type="match status" value="1"/>
</dbReference>
<accession>A0A8C3JG19</accession>
<dbReference type="SMART" id="SM00429">
    <property type="entry name" value="IPT"/>
    <property type="match status" value="3"/>
</dbReference>
<proteinExistence type="inferred from homology"/>
<keyword evidence="12" id="KW-0675">Receptor</keyword>
<dbReference type="InterPro" id="IPR015943">
    <property type="entry name" value="WD40/YVTN_repeat-like_dom_sf"/>
</dbReference>
<dbReference type="GO" id="GO:0002116">
    <property type="term" value="C:semaphorin receptor complex"/>
    <property type="evidence" value="ECO:0007669"/>
    <property type="project" value="TreeGrafter"/>
</dbReference>
<feature type="coiled-coil region" evidence="16">
    <location>
        <begin position="1164"/>
        <end position="1191"/>
    </location>
</feature>
<dbReference type="SUPFAM" id="SSF103575">
    <property type="entry name" value="Plexin repeat"/>
    <property type="match status" value="1"/>
</dbReference>
<dbReference type="Pfam" id="PF20170">
    <property type="entry name" value="Plexin_RBD"/>
    <property type="match status" value="1"/>
</dbReference>
<feature type="domain" description="Sema" evidence="18">
    <location>
        <begin position="15"/>
        <end position="450"/>
    </location>
</feature>
<evidence type="ECO:0000256" key="5">
    <source>
        <dbReference type="ARBA" id="ARBA00022553"/>
    </source>
</evidence>
<evidence type="ECO:0000256" key="1">
    <source>
        <dbReference type="ARBA" id="ARBA00004251"/>
    </source>
</evidence>
<dbReference type="PROSITE" id="PS51004">
    <property type="entry name" value="SEMA"/>
    <property type="match status" value="1"/>
</dbReference>
<comment type="similarity">
    <text evidence="2">Belongs to the plexin family.</text>
</comment>
<reference evidence="19" key="1">
    <citation type="submission" date="2025-08" db="UniProtKB">
        <authorList>
            <consortium name="Ensembl"/>
        </authorList>
    </citation>
    <scope>IDENTIFICATION</scope>
</reference>
<evidence type="ECO:0000256" key="9">
    <source>
        <dbReference type="ARBA" id="ARBA00022989"/>
    </source>
</evidence>
<comment type="caution">
    <text evidence="15">Lacks conserved residue(s) required for the propagation of feature annotation.</text>
</comment>
<dbReference type="PANTHER" id="PTHR22625:SF9">
    <property type="entry name" value="PLEXIN-B2"/>
    <property type="match status" value="1"/>
</dbReference>
<dbReference type="InterPro" id="IPR008936">
    <property type="entry name" value="Rho_GTPase_activation_prot"/>
</dbReference>
<evidence type="ECO:0000313" key="20">
    <source>
        <dbReference type="Proteomes" id="UP000694419"/>
    </source>
</evidence>
<dbReference type="Pfam" id="PF24317">
    <property type="entry name" value="PSI_Plexin-B"/>
    <property type="match status" value="1"/>
</dbReference>
<evidence type="ECO:0000256" key="3">
    <source>
        <dbReference type="ARBA" id="ARBA00022473"/>
    </source>
</evidence>
<dbReference type="InterPro" id="IPR013548">
    <property type="entry name" value="Plexin_cytoplasmic_RasGAP_dom"/>
</dbReference>
<dbReference type="GO" id="GO:0030334">
    <property type="term" value="P:regulation of cell migration"/>
    <property type="evidence" value="ECO:0007669"/>
    <property type="project" value="TreeGrafter"/>
</dbReference>
<comment type="subcellular location">
    <subcellularLocation>
        <location evidence="1">Cell membrane</location>
        <topology evidence="1">Single-pass type I membrane protein</topology>
    </subcellularLocation>
</comment>
<dbReference type="Gene3D" id="2.60.40.10">
    <property type="entry name" value="Immunoglobulins"/>
    <property type="match status" value="4"/>
</dbReference>
<keyword evidence="6" id="KW-0812">Transmembrane</keyword>
<evidence type="ECO:0000256" key="13">
    <source>
        <dbReference type="ARBA" id="ARBA00023180"/>
    </source>
</evidence>
<evidence type="ECO:0000256" key="10">
    <source>
        <dbReference type="ARBA" id="ARBA00023136"/>
    </source>
</evidence>
<dbReference type="InterPro" id="IPR016201">
    <property type="entry name" value="PSI"/>
</dbReference>
<sequence length="1785" mass="202021">MALWIWTLSILSCFCITLSRNEEPIHFRSDTELNHLTVDNDTGIIYLGVVNALYQLTENLDVIRSVETGPRKDNKKCTPPIDENQCKEAVLTDNYNKLLLLNKADKTIVVCGSLFKGICAIRDLEDISHEKYYVDSSGEKSFVASNDENVSTVGLITSLNNDRVLFVGKGNGPNDNGIIISTRQLYERDGKDIFEMYTDSAAVKSAYHSSSTQQFVAVFEDKNYVYFIFNQQEKQPVNNRTLIARLCKDDAHYYSYFEMDLGCKDDDGAYDHCHSAYVTTPGEELAEINKDNGSLKSAMCVFSLRHINEKMEKNRNDCYTKKNTSSFYKLFSAENPCASHGLNASKNFPCGSEHLPYLLGSKNGVIEKPVLQKEGMNLTAVTVAVENGHTVAFLGTSDGKILKVFLSSAATEYSSLTIELNKPIKNDLVLDRTQENLYVMTTDKVHRLPVQNCQEYSDCEKCIQARDPYCGWCVREGRCTKKTDCGTADKENHWLWSPSGTCMTIISADPQNMSRRAPTKVELTVSPLPTLTDSDTVLCTFGETVHDAQLKDGVIICDPPDIIPPTPRGQDHVSVPLQLTFGNNKIFFASHTYPFYDCEEAMNLLENQPCYSCASNRWNCQWDWKRHICEESSSVQDGVIKSKEECPQFLNPNPPIIPMEYQTTVYFEGRHLDYYRPSQTKFSYSANETLQLNLSIRTDKVKIDSKLMVTLYNCSYGRSDCSLCLAAHQDYKCVWCEEDGKPSKCVYEKLCHAPPTDTCPHPEITRIEPKTGPLSGGILLTIMGSNLGIKAEDVKNITVADKECLFKEEFYSVSTRIVCEVGPMSESKQGQIEVNINGKLGTSPSTVQFTYQEPLPSQIRPESGPQAGGTMLTITGTNLATGSKKDVQVSVGSQPCNVTEFGDEIVCVTGANNKVEDVKVTMNYGGTAISVPGQFSYRENPTVTKFLPVNSFSSGGRNITVTGTGFELIQSFSLVVYAERPEAGKMNLKRLVTRLNETTVVFSSPPVLEDPENYNITTIILMDHYHLVVKNESHSFAYVADPTFENFTDGIKKQVNKLINAKGSNLNKAMTIAEAQAFVGDEVCNIKTLTETDLYCEPPDVQPQPKKRQKRDTTNNLPEFIVKFGLREWILGRVEYDTRVSDIPLNLILPLVLIPMIAIIITSIICYRRKSQQAEREYEKIKSQLEGLEESVRDRCKKEFTDLMIEMEDQTNDINEAGIPVLDYKTYTDRVFFLPSKDGEKDVMITGKLDIPEARRQTVEQALNQFSNLLNSKSFLINFIHTLENQREFSARAKVYFASLLTVALHGKLEYYTDIMRTLFLELMEQYVVAKNPKLMLRRSETVVERMLSNWMSICLYQYLKDNAGEPLYKLFKAIKHQVEKGPVDAVLKKAKYTLNDTGLLGDDVEYTQLTVNVFVQDGGTDSIPVKVLNCDTISQVKEKIIDQVYRNLPCSQWPKAESVVLEWRPGSTAQILSDLDLTSQRDGRWKRINTLMHYNVRDGATLILSKMGISQQPEDNQQDVPGERHALLEDENKVWHLVRPVDEIDEGKSKRGSVKEKERTKAITEIYLTRLLSVKGTLQQFVDNFFHSVLNSNHVVPPAVKYFFDFLDEQAEKHDIKDEDTIHIWKTNSLPLRFWVNILKNPHFIFDVHVHEVVDASLSVIAQTFMDACTRTEHKLSRDSPSNKLLYAKEIFNYKKMVEDYYKGIRQMVPVSDQDMNTHLAEISRAHTDSLNTLVALHQLYQYTNKYYDEIINALEEDPAAQKMQLAFRLQQIAAALENKVTDL</sequence>
<dbReference type="FunFam" id="2.60.40.10:FF:000203">
    <property type="entry name" value="Plexin B2"/>
    <property type="match status" value="1"/>
</dbReference>
<dbReference type="InterPro" id="IPR036352">
    <property type="entry name" value="Semap_dom_sf"/>
</dbReference>
<protein>
    <recommendedName>
        <fullName evidence="14">Plexin-B2</fullName>
    </recommendedName>
</protein>
<dbReference type="FunFam" id="2.60.40.10:FF:000131">
    <property type="entry name" value="Plexin A2"/>
    <property type="match status" value="1"/>
</dbReference>
<evidence type="ECO:0000256" key="4">
    <source>
        <dbReference type="ARBA" id="ARBA00022475"/>
    </source>
</evidence>
<keyword evidence="3" id="KW-0217">Developmental protein</keyword>
<dbReference type="Gene3D" id="3.10.20.90">
    <property type="entry name" value="Phosphatidylinositol 3-kinase Catalytic Subunit, Chain A, domain 1"/>
    <property type="match status" value="1"/>
</dbReference>
<dbReference type="Pfam" id="PF17960">
    <property type="entry name" value="TIG_plexin"/>
    <property type="match status" value="1"/>
</dbReference>
<keyword evidence="11" id="KW-1015">Disulfide bond</keyword>
<dbReference type="SUPFAM" id="SSF101912">
    <property type="entry name" value="Sema domain"/>
    <property type="match status" value="1"/>
</dbReference>
<reference evidence="19" key="2">
    <citation type="submission" date="2025-09" db="UniProtKB">
        <authorList>
            <consortium name="Ensembl"/>
        </authorList>
    </citation>
    <scope>IDENTIFICATION</scope>
</reference>
<evidence type="ECO:0000259" key="18">
    <source>
        <dbReference type="PROSITE" id="PS51004"/>
    </source>
</evidence>
<dbReference type="FunFam" id="1.10.506.10:FF:000035">
    <property type="entry name" value="Plexin b2a"/>
    <property type="match status" value="1"/>
</dbReference>
<dbReference type="InterPro" id="IPR046800">
    <property type="entry name" value="Plexin_RBD"/>
</dbReference>
<keyword evidence="8" id="KW-0677">Repeat</keyword>
<dbReference type="Pfam" id="PF01437">
    <property type="entry name" value="PSI"/>
    <property type="match status" value="1"/>
</dbReference>
<dbReference type="GO" id="GO:0051246">
    <property type="term" value="P:regulation of protein metabolic process"/>
    <property type="evidence" value="ECO:0007669"/>
    <property type="project" value="UniProtKB-ARBA"/>
</dbReference>
<dbReference type="InterPro" id="IPR041019">
    <property type="entry name" value="TIG1_plexin"/>
</dbReference>
<evidence type="ECO:0000256" key="14">
    <source>
        <dbReference type="ARBA" id="ARBA00070677"/>
    </source>
</evidence>
<dbReference type="FunFam" id="2.60.40.10:FF:000798">
    <property type="entry name" value="Plexin B2"/>
    <property type="match status" value="1"/>
</dbReference>
<dbReference type="Pfam" id="PF01833">
    <property type="entry name" value="TIG"/>
    <property type="match status" value="2"/>
</dbReference>
<evidence type="ECO:0000256" key="17">
    <source>
        <dbReference type="SAM" id="SignalP"/>
    </source>
</evidence>
<dbReference type="CDD" id="cd12792">
    <property type="entry name" value="RasGAP_plexin_B2"/>
    <property type="match status" value="1"/>
</dbReference>
<evidence type="ECO:0000256" key="2">
    <source>
        <dbReference type="ARBA" id="ARBA00010297"/>
    </source>
</evidence>
<dbReference type="SMART" id="SM00630">
    <property type="entry name" value="Sema"/>
    <property type="match status" value="1"/>
</dbReference>
<dbReference type="GO" id="GO:0017154">
    <property type="term" value="F:semaphorin receptor activity"/>
    <property type="evidence" value="ECO:0007669"/>
    <property type="project" value="InterPro"/>
</dbReference>
<dbReference type="FunFam" id="3.10.20.90:FF:000102">
    <property type="entry name" value="Plexin B2"/>
    <property type="match status" value="1"/>
</dbReference>
<dbReference type="SUPFAM" id="SSF81296">
    <property type="entry name" value="E set domains"/>
    <property type="match status" value="3"/>
</dbReference>
<dbReference type="InterPro" id="IPR057533">
    <property type="entry name" value="PSI_Plexin-B"/>
</dbReference>
<keyword evidence="13" id="KW-0325">Glycoprotein</keyword>
<keyword evidence="10" id="KW-0472">Membrane</keyword>
<feature type="chain" id="PRO_5034511004" description="Plexin-B2" evidence="17">
    <location>
        <begin position="20"/>
        <end position="1785"/>
    </location>
</feature>
<dbReference type="InterPro" id="IPR031148">
    <property type="entry name" value="Plexin"/>
</dbReference>
<dbReference type="GO" id="GO:0008360">
    <property type="term" value="P:regulation of cell shape"/>
    <property type="evidence" value="ECO:0007669"/>
    <property type="project" value="TreeGrafter"/>
</dbReference>
<evidence type="ECO:0000256" key="6">
    <source>
        <dbReference type="ARBA" id="ARBA00022692"/>
    </source>
</evidence>
<evidence type="ECO:0000256" key="16">
    <source>
        <dbReference type="SAM" id="Coils"/>
    </source>
</evidence>
<evidence type="ECO:0000256" key="12">
    <source>
        <dbReference type="ARBA" id="ARBA00023170"/>
    </source>
</evidence>
<feature type="signal peptide" evidence="17">
    <location>
        <begin position="1"/>
        <end position="19"/>
    </location>
</feature>
<dbReference type="FunFam" id="2.130.10.10:FF:000281">
    <property type="entry name" value="Plexin B2"/>
    <property type="match status" value="1"/>
</dbReference>
<dbReference type="InterPro" id="IPR014756">
    <property type="entry name" value="Ig_E-set"/>
</dbReference>
<evidence type="ECO:0000313" key="19">
    <source>
        <dbReference type="Ensembl" id="ENSCPGP00000006166.1"/>
    </source>
</evidence>
<evidence type="ECO:0000256" key="11">
    <source>
        <dbReference type="ARBA" id="ARBA00023157"/>
    </source>
</evidence>
<dbReference type="Proteomes" id="UP000694419">
    <property type="component" value="Unplaced"/>
</dbReference>
<evidence type="ECO:0000256" key="15">
    <source>
        <dbReference type="PROSITE-ProRule" id="PRU00352"/>
    </source>
</evidence>
<dbReference type="Gene3D" id="2.130.10.10">
    <property type="entry name" value="YVTN repeat-like/Quinoprotein amine dehydrogenase"/>
    <property type="match status" value="1"/>
</dbReference>
<dbReference type="InterPro" id="IPR001627">
    <property type="entry name" value="Semap_dom"/>
</dbReference>
<keyword evidence="4" id="KW-1003">Cell membrane</keyword>
<dbReference type="InterPro" id="IPR002165">
    <property type="entry name" value="Plexin_repeat"/>
</dbReference>
<keyword evidence="9" id="KW-1133">Transmembrane helix</keyword>
<dbReference type="Pfam" id="PF01403">
    <property type="entry name" value="Sema"/>
    <property type="match status" value="1"/>
</dbReference>
<keyword evidence="7 17" id="KW-0732">Signal</keyword>
<dbReference type="InterPro" id="IPR002909">
    <property type="entry name" value="IPT_dom"/>
</dbReference>
<dbReference type="PANTHER" id="PTHR22625">
    <property type="entry name" value="PLEXIN"/>
    <property type="match status" value="1"/>
</dbReference>
<dbReference type="InterPro" id="IPR013783">
    <property type="entry name" value="Ig-like_fold"/>
</dbReference>
<keyword evidence="16" id="KW-0175">Coiled coil</keyword>
<keyword evidence="5" id="KW-0597">Phosphoprotein</keyword>
<dbReference type="SMART" id="SM00423">
    <property type="entry name" value="PSI"/>
    <property type="match status" value="3"/>
</dbReference>
<dbReference type="GO" id="GO:0005886">
    <property type="term" value="C:plasma membrane"/>
    <property type="evidence" value="ECO:0007669"/>
    <property type="project" value="UniProtKB-SubCell"/>
</dbReference>
<evidence type="ECO:0000256" key="8">
    <source>
        <dbReference type="ARBA" id="ARBA00022737"/>
    </source>
</evidence>
<dbReference type="GO" id="GO:0050772">
    <property type="term" value="P:positive regulation of axonogenesis"/>
    <property type="evidence" value="ECO:0007669"/>
    <property type="project" value="TreeGrafter"/>
</dbReference>
<keyword evidence="20" id="KW-1185">Reference proteome</keyword>
<evidence type="ECO:0000256" key="7">
    <source>
        <dbReference type="ARBA" id="ARBA00022729"/>
    </source>
</evidence>
<dbReference type="Pfam" id="PF08337">
    <property type="entry name" value="Plexin_cytopl"/>
    <property type="match status" value="1"/>
</dbReference>